<keyword evidence="1" id="KW-0479">Metal-binding</keyword>
<evidence type="ECO:0000259" key="7">
    <source>
        <dbReference type="PROSITE" id="PS50089"/>
    </source>
</evidence>
<gene>
    <name evidence="9" type="ORF">N7496_006062</name>
</gene>
<keyword evidence="6" id="KW-0442">Lipid degradation</keyword>
<dbReference type="PROSITE" id="PS50089">
    <property type="entry name" value="ZF_RING_2"/>
    <property type="match status" value="1"/>
</dbReference>
<dbReference type="InterPro" id="IPR001841">
    <property type="entry name" value="Znf_RING"/>
</dbReference>
<dbReference type="PROSITE" id="PS51635">
    <property type="entry name" value="PNPLA"/>
    <property type="match status" value="1"/>
</dbReference>
<dbReference type="Proteomes" id="UP001147782">
    <property type="component" value="Unassembled WGS sequence"/>
</dbReference>
<dbReference type="GO" id="GO:0047499">
    <property type="term" value="F:calcium-independent phospholipase A2 activity"/>
    <property type="evidence" value="ECO:0007669"/>
    <property type="project" value="TreeGrafter"/>
</dbReference>
<keyword evidence="4 6" id="KW-0443">Lipid metabolism</keyword>
<dbReference type="OrthoDB" id="194358at2759"/>
<dbReference type="GO" id="GO:0046486">
    <property type="term" value="P:glycerolipid metabolic process"/>
    <property type="evidence" value="ECO:0007669"/>
    <property type="project" value="UniProtKB-ARBA"/>
</dbReference>
<protein>
    <recommendedName>
        <fullName evidence="11">PNPLA domain-containing protein</fullName>
    </recommendedName>
</protein>
<feature type="active site" description="Nucleophile" evidence="6">
    <location>
        <position position="511"/>
    </location>
</feature>
<name>A0A9W9V859_9EURO</name>
<dbReference type="PANTHER" id="PTHR24185:SF8">
    <property type="entry name" value="PNPLA DOMAIN-CONTAINING PROTEIN"/>
    <property type="match status" value="1"/>
</dbReference>
<dbReference type="Pfam" id="PF01734">
    <property type="entry name" value="Patatin"/>
    <property type="match status" value="1"/>
</dbReference>
<evidence type="ECO:0000256" key="5">
    <source>
        <dbReference type="PROSITE-ProRule" id="PRU00175"/>
    </source>
</evidence>
<dbReference type="EMBL" id="JAPZBS010000005">
    <property type="protein sequence ID" value="KAJ5369970.1"/>
    <property type="molecule type" value="Genomic_DNA"/>
</dbReference>
<dbReference type="Gene3D" id="3.40.1090.10">
    <property type="entry name" value="Cytosolic phospholipase A2 catalytic domain"/>
    <property type="match status" value="1"/>
</dbReference>
<reference evidence="9" key="1">
    <citation type="submission" date="2022-11" db="EMBL/GenBank/DDBJ databases">
        <authorList>
            <person name="Petersen C."/>
        </authorList>
    </citation>
    <scope>NUCLEOTIDE SEQUENCE</scope>
    <source>
        <strain evidence="9">IBT 29864</strain>
    </source>
</reference>
<keyword evidence="3" id="KW-0862">Zinc</keyword>
<feature type="short sequence motif" description="GXSXG" evidence="6">
    <location>
        <begin position="509"/>
        <end position="513"/>
    </location>
</feature>
<dbReference type="PROSITE" id="PS00518">
    <property type="entry name" value="ZF_RING_1"/>
    <property type="match status" value="1"/>
</dbReference>
<accession>A0A9W9V859</accession>
<evidence type="ECO:0000256" key="3">
    <source>
        <dbReference type="ARBA" id="ARBA00022833"/>
    </source>
</evidence>
<feature type="active site" description="Proton acceptor" evidence="6">
    <location>
        <position position="669"/>
    </location>
</feature>
<feature type="domain" description="RING-type" evidence="7">
    <location>
        <begin position="406"/>
        <end position="452"/>
    </location>
</feature>
<dbReference type="SUPFAM" id="SSF57850">
    <property type="entry name" value="RING/U-box"/>
    <property type="match status" value="1"/>
</dbReference>
<dbReference type="GO" id="GO:0016042">
    <property type="term" value="P:lipid catabolic process"/>
    <property type="evidence" value="ECO:0007669"/>
    <property type="project" value="UniProtKB-UniRule"/>
</dbReference>
<keyword evidence="2 5" id="KW-0863">Zinc-finger</keyword>
<dbReference type="GO" id="GO:0008270">
    <property type="term" value="F:zinc ion binding"/>
    <property type="evidence" value="ECO:0007669"/>
    <property type="project" value="UniProtKB-KW"/>
</dbReference>
<dbReference type="AlphaFoldDB" id="A0A9W9V859"/>
<evidence type="ECO:0000313" key="10">
    <source>
        <dbReference type="Proteomes" id="UP001147782"/>
    </source>
</evidence>
<comment type="caution">
    <text evidence="9">The sequence shown here is derived from an EMBL/GenBank/DDBJ whole genome shotgun (WGS) entry which is preliminary data.</text>
</comment>
<evidence type="ECO:0008006" key="11">
    <source>
        <dbReference type="Google" id="ProtNLM"/>
    </source>
</evidence>
<evidence type="ECO:0000256" key="4">
    <source>
        <dbReference type="ARBA" id="ARBA00023098"/>
    </source>
</evidence>
<evidence type="ECO:0000256" key="2">
    <source>
        <dbReference type="ARBA" id="ARBA00022771"/>
    </source>
</evidence>
<feature type="short sequence motif" description="DGA/G" evidence="6">
    <location>
        <begin position="669"/>
        <end position="671"/>
    </location>
</feature>
<dbReference type="PANTHER" id="PTHR24185">
    <property type="entry name" value="CALCIUM-INDEPENDENT PHOSPHOLIPASE A2-GAMMA"/>
    <property type="match status" value="1"/>
</dbReference>
<dbReference type="CDD" id="cd07199">
    <property type="entry name" value="Pat17_PNPLA8_PNPLA9_like"/>
    <property type="match status" value="1"/>
</dbReference>
<dbReference type="SUPFAM" id="SSF52151">
    <property type="entry name" value="FabD/lysophospholipase-like"/>
    <property type="match status" value="1"/>
</dbReference>
<dbReference type="GO" id="GO:0016020">
    <property type="term" value="C:membrane"/>
    <property type="evidence" value="ECO:0007669"/>
    <property type="project" value="TreeGrafter"/>
</dbReference>
<dbReference type="InterPro" id="IPR016035">
    <property type="entry name" value="Acyl_Trfase/lysoPLipase"/>
</dbReference>
<dbReference type="GO" id="GO:0019369">
    <property type="term" value="P:arachidonate metabolic process"/>
    <property type="evidence" value="ECO:0007669"/>
    <property type="project" value="TreeGrafter"/>
</dbReference>
<evidence type="ECO:0000256" key="1">
    <source>
        <dbReference type="ARBA" id="ARBA00022723"/>
    </source>
</evidence>
<evidence type="ECO:0000259" key="8">
    <source>
        <dbReference type="PROSITE" id="PS51635"/>
    </source>
</evidence>
<evidence type="ECO:0000313" key="9">
    <source>
        <dbReference type="EMBL" id="KAJ5369970.1"/>
    </source>
</evidence>
<dbReference type="RefSeq" id="XP_056554404.1">
    <property type="nucleotide sequence ID" value="XM_056698991.1"/>
</dbReference>
<proteinExistence type="predicted"/>
<sequence>MASWLDLISEAQGWTLVDTGRLEKLVEGMSHPHSQYPSLILFAGNASRIKALQALFPRNNITRRGPAGFTRLHLSTETAESEQPLLFAEGSLLRHSGLGGSSLCRWPTEKLRRYPIFHGRTSSLRDIKEHVISKLLLPWTQVLCFFVNVAADVQKVYQVLDIPRGKIKFGSQLVPNSLRVIMVLTRKDERESDDTTLDHSIKRLKEDLKLQIITVDLRGRHLLSPTAAFEPLRREVLSQIQITQREKTDQGFAFSAQHLCTLWNRTIKQINTSLENLTIDCLKIARENHQLNLVSRNHIEVFLNEAANSGCEVDDIYVFIASAFLLNAYPPSMHHIVFKELYEQELLEAWSKQAMSMSRSACRSVLAHLNTLFNEMSPTKPSAIVRKRVATGFFQRYGGLYSTNSCFICLCRAPEHMMACRHTICDICVVIFGMPSRSAEYHYDLKHCPLCNNDVKITIQLLPPTKGPLILSLDGGGIRGIIQLGLLRSLERRLGGGITIPHIFDLCAGTSVGGLNIMDFIFNKSSAGQSFHKFPELARKIFGSPGTSQELSALSIAKCALWIKYFTGFLADGWYDGNELDNVLQEELGLSRRIFDFGTTPSTGSRVAVITSRISDGKACVLANYRGMGLRDIESAYEFLIPETQAHNPFLWEAFFKAKKLPGFGSFQDGGVRANNPLAIALKESAIIWPNAGKHDLIVSIGTGSTADGVVSETNCKSAIRDSAVPRLIRAFMASPSMDGEQGFFEALNFVPDHMRADIHRLDHVLPAHLPRLDDVSKLTELSKLSFSVSDNLMDQIPLLKQGSFICQGSILCKGPRPRSVIRQLIEELPGARFQVAQGIDLGPIDEDHGCYECGYYRKKVSITVNSLEERFIIEIASSGAGQRIGGFPKSAKELLHDQQVDSHFGRPDHAIIAWPRQRACFCLRGTRRVVQFADPPSIIKKRRRCI</sequence>
<reference evidence="9" key="2">
    <citation type="journal article" date="2023" name="IMA Fungus">
        <title>Comparative genomic study of the Penicillium genus elucidates a diverse pangenome and 15 lateral gene transfer events.</title>
        <authorList>
            <person name="Petersen C."/>
            <person name="Sorensen T."/>
            <person name="Nielsen M.R."/>
            <person name="Sondergaard T.E."/>
            <person name="Sorensen J.L."/>
            <person name="Fitzpatrick D.A."/>
            <person name="Frisvad J.C."/>
            <person name="Nielsen K.L."/>
        </authorList>
    </citation>
    <scope>NUCLEOTIDE SEQUENCE</scope>
    <source>
        <strain evidence="9">IBT 29864</strain>
    </source>
</reference>
<dbReference type="InterPro" id="IPR017907">
    <property type="entry name" value="Znf_RING_CS"/>
</dbReference>
<evidence type="ECO:0000256" key="6">
    <source>
        <dbReference type="PROSITE-ProRule" id="PRU01161"/>
    </source>
</evidence>
<keyword evidence="10" id="KW-1185">Reference proteome</keyword>
<dbReference type="GeneID" id="81438170"/>
<organism evidence="9 10">
    <name type="scientific">Penicillium cataractarum</name>
    <dbReference type="NCBI Taxonomy" id="2100454"/>
    <lineage>
        <taxon>Eukaryota</taxon>
        <taxon>Fungi</taxon>
        <taxon>Dikarya</taxon>
        <taxon>Ascomycota</taxon>
        <taxon>Pezizomycotina</taxon>
        <taxon>Eurotiomycetes</taxon>
        <taxon>Eurotiomycetidae</taxon>
        <taxon>Eurotiales</taxon>
        <taxon>Aspergillaceae</taxon>
        <taxon>Penicillium</taxon>
    </lineage>
</organism>
<feature type="short sequence motif" description="GXGXXG" evidence="6">
    <location>
        <begin position="475"/>
        <end position="480"/>
    </location>
</feature>
<dbReference type="InterPro" id="IPR002641">
    <property type="entry name" value="PNPLA_dom"/>
</dbReference>
<feature type="domain" description="PNPLA" evidence="8">
    <location>
        <begin position="471"/>
        <end position="682"/>
    </location>
</feature>
<keyword evidence="6" id="KW-0378">Hydrolase</keyword>